<dbReference type="Pfam" id="PF00708">
    <property type="entry name" value="Acylphosphatase"/>
    <property type="match status" value="1"/>
</dbReference>
<dbReference type="OrthoDB" id="7961613at2759"/>
<dbReference type="Proteomes" id="UP000541444">
    <property type="component" value="Unassembled WGS sequence"/>
</dbReference>
<evidence type="ECO:0000259" key="4">
    <source>
        <dbReference type="PROSITE" id="PS51160"/>
    </source>
</evidence>
<evidence type="ECO:0000313" key="6">
    <source>
        <dbReference type="Proteomes" id="UP000541444"/>
    </source>
</evidence>
<reference evidence="5 6" key="1">
    <citation type="journal article" date="2020" name="IScience">
        <title>Genome Sequencing of the Endangered Kingdonia uniflora (Circaeasteraceae, Ranunculales) Reveals Potential Mechanisms of Evolutionary Specialization.</title>
        <authorList>
            <person name="Sun Y."/>
            <person name="Deng T."/>
            <person name="Zhang A."/>
            <person name="Moore M.J."/>
            <person name="Landis J.B."/>
            <person name="Lin N."/>
            <person name="Zhang H."/>
            <person name="Zhang X."/>
            <person name="Huang J."/>
            <person name="Zhang X."/>
            <person name="Sun H."/>
            <person name="Wang H."/>
        </authorList>
    </citation>
    <scope>NUCLEOTIDE SEQUENCE [LARGE SCALE GENOMIC DNA]</scope>
    <source>
        <strain evidence="5">TB1705</strain>
        <tissue evidence="5">Leaf</tissue>
    </source>
</reference>
<evidence type="ECO:0000256" key="2">
    <source>
        <dbReference type="RuleBase" id="RU004168"/>
    </source>
</evidence>
<accession>A0A7J7M6G5</accession>
<proteinExistence type="inferred from homology"/>
<evidence type="ECO:0000313" key="5">
    <source>
        <dbReference type="EMBL" id="KAF6150432.1"/>
    </source>
</evidence>
<dbReference type="GO" id="GO:0003998">
    <property type="term" value="F:acylphosphatase activity"/>
    <property type="evidence" value="ECO:0007669"/>
    <property type="project" value="UniProtKB-EC"/>
</dbReference>
<name>A0A7J7M6G5_9MAGN</name>
<dbReference type="PANTHER" id="PTHR47268">
    <property type="entry name" value="ACYLPHOSPHATASE"/>
    <property type="match status" value="1"/>
</dbReference>
<organism evidence="5 6">
    <name type="scientific">Kingdonia uniflora</name>
    <dbReference type="NCBI Taxonomy" id="39325"/>
    <lineage>
        <taxon>Eukaryota</taxon>
        <taxon>Viridiplantae</taxon>
        <taxon>Streptophyta</taxon>
        <taxon>Embryophyta</taxon>
        <taxon>Tracheophyta</taxon>
        <taxon>Spermatophyta</taxon>
        <taxon>Magnoliopsida</taxon>
        <taxon>Ranunculales</taxon>
        <taxon>Circaeasteraceae</taxon>
        <taxon>Kingdonia</taxon>
    </lineage>
</organism>
<dbReference type="EMBL" id="JACGCM010001742">
    <property type="protein sequence ID" value="KAF6150432.1"/>
    <property type="molecule type" value="Genomic_DNA"/>
</dbReference>
<comment type="catalytic activity">
    <reaction evidence="1">
        <text>an acyl phosphate + H2O = a carboxylate + phosphate + H(+)</text>
        <dbReference type="Rhea" id="RHEA:14965"/>
        <dbReference type="ChEBI" id="CHEBI:15377"/>
        <dbReference type="ChEBI" id="CHEBI:15378"/>
        <dbReference type="ChEBI" id="CHEBI:29067"/>
        <dbReference type="ChEBI" id="CHEBI:43474"/>
        <dbReference type="ChEBI" id="CHEBI:59918"/>
        <dbReference type="EC" id="3.6.1.7"/>
    </reaction>
</comment>
<dbReference type="Gene3D" id="3.30.70.100">
    <property type="match status" value="1"/>
</dbReference>
<dbReference type="InterPro" id="IPR036046">
    <property type="entry name" value="Acylphosphatase-like_dom_sf"/>
</dbReference>
<feature type="domain" description="Acylphosphatase-like" evidence="4">
    <location>
        <begin position="16"/>
        <end position="102"/>
    </location>
</feature>
<comment type="similarity">
    <text evidence="2">Belongs to the acylphosphatase family.</text>
</comment>
<evidence type="ECO:0000256" key="3">
    <source>
        <dbReference type="SAM" id="MobiDB-lite"/>
    </source>
</evidence>
<sequence>MTTNNNGQAEERRAKTVRVLIKGRIQGVFYRNWTVENARELGMNGWVRNRRDGSVEALFSGDTQLVDRMVEKCRCGPNGASVTGVQVHPSSETAGDGFQKKPTL</sequence>
<dbReference type="InterPro" id="IPR017968">
    <property type="entry name" value="Acylphosphatase_CS"/>
</dbReference>
<dbReference type="AlphaFoldDB" id="A0A7J7M6G5"/>
<comment type="caution">
    <text evidence="5">The sequence shown here is derived from an EMBL/GenBank/DDBJ whole genome shotgun (WGS) entry which is preliminary data.</text>
</comment>
<dbReference type="InterPro" id="IPR001792">
    <property type="entry name" value="Acylphosphatase-like_dom"/>
</dbReference>
<keyword evidence="6" id="KW-1185">Reference proteome</keyword>
<protein>
    <recommendedName>
        <fullName evidence="1">acylphosphatase</fullName>
        <ecNumber evidence="1">3.6.1.7</ecNumber>
    </recommendedName>
</protein>
<feature type="region of interest" description="Disordered" evidence="3">
    <location>
        <begin position="84"/>
        <end position="104"/>
    </location>
</feature>
<dbReference type="PANTHER" id="PTHR47268:SF4">
    <property type="entry name" value="ACYLPHOSPHATASE"/>
    <property type="match status" value="1"/>
</dbReference>
<keyword evidence="1" id="KW-0378">Hydrolase</keyword>
<feature type="active site" evidence="1">
    <location>
        <position position="31"/>
    </location>
</feature>
<dbReference type="PROSITE" id="PS51160">
    <property type="entry name" value="ACYLPHOSPHATASE_3"/>
    <property type="match status" value="1"/>
</dbReference>
<feature type="compositionally biased region" description="Polar residues" evidence="3">
    <location>
        <begin position="84"/>
        <end position="93"/>
    </location>
</feature>
<dbReference type="InterPro" id="IPR020456">
    <property type="entry name" value="Acylphosphatase"/>
</dbReference>
<evidence type="ECO:0000256" key="1">
    <source>
        <dbReference type="PROSITE-ProRule" id="PRU00520"/>
    </source>
</evidence>
<gene>
    <name evidence="5" type="ORF">GIB67_023931</name>
</gene>
<feature type="active site" evidence="1">
    <location>
        <position position="49"/>
    </location>
</feature>
<dbReference type="PRINTS" id="PR00112">
    <property type="entry name" value="ACYLPHPHTASE"/>
</dbReference>
<dbReference type="SUPFAM" id="SSF54975">
    <property type="entry name" value="Acylphosphatase/BLUF domain-like"/>
    <property type="match status" value="1"/>
</dbReference>
<dbReference type="EC" id="3.6.1.7" evidence="1"/>
<dbReference type="PROSITE" id="PS00151">
    <property type="entry name" value="ACYLPHOSPHATASE_2"/>
    <property type="match status" value="1"/>
</dbReference>